<evidence type="ECO:0000313" key="1">
    <source>
        <dbReference type="EMBL" id="KIK99930.1"/>
    </source>
</evidence>
<dbReference type="AlphaFoldDB" id="A0A0D0ECT5"/>
<dbReference type="Proteomes" id="UP000054538">
    <property type="component" value="Unassembled WGS sequence"/>
</dbReference>
<dbReference type="InParanoid" id="A0A0D0ECT5"/>
<dbReference type="OrthoDB" id="432234at2759"/>
<feature type="non-terminal residue" evidence="1">
    <location>
        <position position="1"/>
    </location>
</feature>
<gene>
    <name evidence="1" type="ORF">PAXRUDRAFT_75361</name>
</gene>
<keyword evidence="2" id="KW-1185">Reference proteome</keyword>
<name>A0A0D0ECT5_9AGAM</name>
<accession>A0A0D0ECT5</accession>
<sequence length="103" mass="11858">EFIRMLSSMRTGVLEDWHIEEFRKLCRPVHYDDGISPTQLFPLKGQVEQYNLECLNKLPSETVVYKAMDSRGSDIYGNRLSLSAAEQLLDRLVCPKEVPLKVT</sequence>
<protein>
    <submittedName>
        <fullName evidence="1">Uncharacterized protein</fullName>
    </submittedName>
</protein>
<reference evidence="1 2" key="1">
    <citation type="submission" date="2014-04" db="EMBL/GenBank/DDBJ databases">
        <authorList>
            <consortium name="DOE Joint Genome Institute"/>
            <person name="Kuo A."/>
            <person name="Kohler A."/>
            <person name="Jargeat P."/>
            <person name="Nagy L.G."/>
            <person name="Floudas D."/>
            <person name="Copeland A."/>
            <person name="Barry K.W."/>
            <person name="Cichocki N."/>
            <person name="Veneault-Fourrey C."/>
            <person name="LaButti K."/>
            <person name="Lindquist E.A."/>
            <person name="Lipzen A."/>
            <person name="Lundell T."/>
            <person name="Morin E."/>
            <person name="Murat C."/>
            <person name="Sun H."/>
            <person name="Tunlid A."/>
            <person name="Henrissat B."/>
            <person name="Grigoriev I.V."/>
            <person name="Hibbett D.S."/>
            <person name="Martin F."/>
            <person name="Nordberg H.P."/>
            <person name="Cantor M.N."/>
            <person name="Hua S.X."/>
        </authorList>
    </citation>
    <scope>NUCLEOTIDE SEQUENCE [LARGE SCALE GENOMIC DNA]</scope>
    <source>
        <strain evidence="1 2">Ve08.2h10</strain>
    </source>
</reference>
<feature type="non-terminal residue" evidence="1">
    <location>
        <position position="103"/>
    </location>
</feature>
<evidence type="ECO:0000313" key="2">
    <source>
        <dbReference type="Proteomes" id="UP000054538"/>
    </source>
</evidence>
<dbReference type="STRING" id="930991.A0A0D0ECT5"/>
<dbReference type="EMBL" id="KN824846">
    <property type="protein sequence ID" value="KIK99930.1"/>
    <property type="molecule type" value="Genomic_DNA"/>
</dbReference>
<reference evidence="2" key="2">
    <citation type="submission" date="2015-01" db="EMBL/GenBank/DDBJ databases">
        <title>Evolutionary Origins and Diversification of the Mycorrhizal Mutualists.</title>
        <authorList>
            <consortium name="DOE Joint Genome Institute"/>
            <consortium name="Mycorrhizal Genomics Consortium"/>
            <person name="Kohler A."/>
            <person name="Kuo A."/>
            <person name="Nagy L.G."/>
            <person name="Floudas D."/>
            <person name="Copeland A."/>
            <person name="Barry K.W."/>
            <person name="Cichocki N."/>
            <person name="Veneault-Fourrey C."/>
            <person name="LaButti K."/>
            <person name="Lindquist E.A."/>
            <person name="Lipzen A."/>
            <person name="Lundell T."/>
            <person name="Morin E."/>
            <person name="Murat C."/>
            <person name="Riley R."/>
            <person name="Ohm R."/>
            <person name="Sun H."/>
            <person name="Tunlid A."/>
            <person name="Henrissat B."/>
            <person name="Grigoriev I.V."/>
            <person name="Hibbett D.S."/>
            <person name="Martin F."/>
        </authorList>
    </citation>
    <scope>NUCLEOTIDE SEQUENCE [LARGE SCALE GENOMIC DNA]</scope>
    <source>
        <strain evidence="2">Ve08.2h10</strain>
    </source>
</reference>
<proteinExistence type="predicted"/>
<organism evidence="1 2">
    <name type="scientific">Paxillus rubicundulus Ve08.2h10</name>
    <dbReference type="NCBI Taxonomy" id="930991"/>
    <lineage>
        <taxon>Eukaryota</taxon>
        <taxon>Fungi</taxon>
        <taxon>Dikarya</taxon>
        <taxon>Basidiomycota</taxon>
        <taxon>Agaricomycotina</taxon>
        <taxon>Agaricomycetes</taxon>
        <taxon>Agaricomycetidae</taxon>
        <taxon>Boletales</taxon>
        <taxon>Paxilineae</taxon>
        <taxon>Paxillaceae</taxon>
        <taxon>Paxillus</taxon>
    </lineage>
</organism>
<dbReference type="HOGENOM" id="CLU_2270186_0_0_1"/>